<dbReference type="Proteomes" id="UP001597497">
    <property type="component" value="Unassembled WGS sequence"/>
</dbReference>
<keyword evidence="9" id="KW-1185">Reference proteome</keyword>
<comment type="caution">
    <text evidence="8">The sequence shown here is derived from an EMBL/GenBank/DDBJ whole genome shotgun (WGS) entry which is preliminary data.</text>
</comment>
<evidence type="ECO:0000259" key="7">
    <source>
        <dbReference type="Pfam" id="PF11728"/>
    </source>
</evidence>
<sequence>MGIRILKTAIAAVVAVYIANAFSLQFAMSAALLAILGVDVTKRRSLWNVFQRFTASVLGLLVGCLIFAWIGFYTWVIGIFILIAYPVLSKVRLKDGIVTSSVVVLHVYDYGAVDTSILLNELGLLVIGLGSATVFNLAYMPKSDQQLLRNRALLEDQFSLIFVHIANHLGKKEYVWDGEELILAAQYLQEGEDWSKRAFENALFRENPDWQIYFHMRRQQLDSIERMMDIVSQVYESLPHGELAAQVFLELSEDVKHEYYTGRAERELTELEQQFKGMELPATRAEFEVRSAILQLCVELRHYLSYAKREKKKRREATG</sequence>
<feature type="transmembrane region" description="Helical" evidence="6">
    <location>
        <begin position="12"/>
        <end position="36"/>
    </location>
</feature>
<protein>
    <submittedName>
        <fullName evidence="8">Aromatic acid exporter family protein</fullName>
    </submittedName>
</protein>
<dbReference type="InterPro" id="IPR052984">
    <property type="entry name" value="UPF0421"/>
</dbReference>
<feature type="domain" description="Putative aromatic acid exporter C-terminal" evidence="7">
    <location>
        <begin position="144"/>
        <end position="305"/>
    </location>
</feature>
<organism evidence="8 9">
    <name type="scientific">Marinicrinis sediminis</name>
    <dbReference type="NCBI Taxonomy" id="1652465"/>
    <lineage>
        <taxon>Bacteria</taxon>
        <taxon>Bacillati</taxon>
        <taxon>Bacillota</taxon>
        <taxon>Bacilli</taxon>
        <taxon>Bacillales</taxon>
        <taxon>Paenibacillaceae</taxon>
    </lineage>
</organism>
<evidence type="ECO:0000256" key="4">
    <source>
        <dbReference type="ARBA" id="ARBA00022989"/>
    </source>
</evidence>
<gene>
    <name evidence="8" type="ORF">ACFSUC_15660</name>
</gene>
<keyword evidence="4 6" id="KW-1133">Transmembrane helix</keyword>
<keyword evidence="3 6" id="KW-0812">Transmembrane</keyword>
<dbReference type="InterPro" id="IPR010343">
    <property type="entry name" value="ArAE_1"/>
</dbReference>
<accession>A0ABW5RD78</accession>
<dbReference type="InterPro" id="IPR021062">
    <property type="entry name" value="ArAE_1_C"/>
</dbReference>
<name>A0ABW5RD78_9BACL</name>
<proteinExistence type="predicted"/>
<evidence type="ECO:0000256" key="1">
    <source>
        <dbReference type="ARBA" id="ARBA00004651"/>
    </source>
</evidence>
<dbReference type="Gene3D" id="1.20.120.940">
    <property type="entry name" value="Putative aromatic acid exporter, C-terminal domain"/>
    <property type="match status" value="1"/>
</dbReference>
<evidence type="ECO:0000313" key="9">
    <source>
        <dbReference type="Proteomes" id="UP001597497"/>
    </source>
</evidence>
<evidence type="ECO:0000256" key="2">
    <source>
        <dbReference type="ARBA" id="ARBA00022475"/>
    </source>
</evidence>
<evidence type="ECO:0000256" key="5">
    <source>
        <dbReference type="ARBA" id="ARBA00023136"/>
    </source>
</evidence>
<comment type="subcellular location">
    <subcellularLocation>
        <location evidence="1">Cell membrane</location>
        <topology evidence="1">Multi-pass membrane protein</topology>
    </subcellularLocation>
</comment>
<dbReference type="RefSeq" id="WP_379930563.1">
    <property type="nucleotide sequence ID" value="NZ_JBHUMM010000043.1"/>
</dbReference>
<dbReference type="InterPro" id="IPR038323">
    <property type="entry name" value="ArAE_1_C_sf"/>
</dbReference>
<reference evidence="9" key="1">
    <citation type="journal article" date="2019" name="Int. J. Syst. Evol. Microbiol.">
        <title>The Global Catalogue of Microorganisms (GCM) 10K type strain sequencing project: providing services to taxonomists for standard genome sequencing and annotation.</title>
        <authorList>
            <consortium name="The Broad Institute Genomics Platform"/>
            <consortium name="The Broad Institute Genome Sequencing Center for Infectious Disease"/>
            <person name="Wu L."/>
            <person name="Ma J."/>
        </authorList>
    </citation>
    <scope>NUCLEOTIDE SEQUENCE [LARGE SCALE GENOMIC DNA]</scope>
    <source>
        <strain evidence="9">KCTC 33676</strain>
    </source>
</reference>
<dbReference type="Pfam" id="PF11728">
    <property type="entry name" value="ArAE_1_C"/>
    <property type="match status" value="1"/>
</dbReference>
<feature type="transmembrane region" description="Helical" evidence="6">
    <location>
        <begin position="117"/>
        <end position="139"/>
    </location>
</feature>
<feature type="transmembrane region" description="Helical" evidence="6">
    <location>
        <begin position="57"/>
        <end position="85"/>
    </location>
</feature>
<evidence type="ECO:0000313" key="8">
    <source>
        <dbReference type="EMBL" id="MFD2673006.1"/>
    </source>
</evidence>
<evidence type="ECO:0000256" key="6">
    <source>
        <dbReference type="SAM" id="Phobius"/>
    </source>
</evidence>
<keyword evidence="2" id="KW-1003">Cell membrane</keyword>
<dbReference type="EMBL" id="JBHUMM010000043">
    <property type="protein sequence ID" value="MFD2673006.1"/>
    <property type="molecule type" value="Genomic_DNA"/>
</dbReference>
<dbReference type="Pfam" id="PF06081">
    <property type="entry name" value="ArAE_1"/>
    <property type="match status" value="1"/>
</dbReference>
<evidence type="ECO:0000256" key="3">
    <source>
        <dbReference type="ARBA" id="ARBA00022692"/>
    </source>
</evidence>
<dbReference type="PANTHER" id="PTHR40064">
    <property type="entry name" value="MEMBRANE PROTEIN-RELATED"/>
    <property type="match status" value="1"/>
</dbReference>
<dbReference type="PANTHER" id="PTHR40064:SF1">
    <property type="entry name" value="MEMBRANE PROTEIN"/>
    <property type="match status" value="1"/>
</dbReference>
<keyword evidence="5 6" id="KW-0472">Membrane</keyword>